<dbReference type="InterPro" id="IPR014757">
    <property type="entry name" value="Tscrpt_reg_IclR_C"/>
</dbReference>
<dbReference type="OrthoDB" id="8479143at2"/>
<accession>A0A4R4VRN7</accession>
<keyword evidence="3" id="KW-0804">Transcription</keyword>
<evidence type="ECO:0000256" key="1">
    <source>
        <dbReference type="ARBA" id="ARBA00023015"/>
    </source>
</evidence>
<dbReference type="InterPro" id="IPR029016">
    <property type="entry name" value="GAF-like_dom_sf"/>
</dbReference>
<dbReference type="InterPro" id="IPR036388">
    <property type="entry name" value="WH-like_DNA-bd_sf"/>
</dbReference>
<dbReference type="Pfam" id="PF01614">
    <property type="entry name" value="IclR_C"/>
    <property type="match status" value="1"/>
</dbReference>
<reference evidence="6 7" key="1">
    <citation type="submission" date="2019-03" db="EMBL/GenBank/DDBJ databases">
        <title>Draft genome sequences of novel Actinobacteria.</title>
        <authorList>
            <person name="Sahin N."/>
            <person name="Ay H."/>
            <person name="Saygin H."/>
        </authorList>
    </citation>
    <scope>NUCLEOTIDE SEQUENCE [LARGE SCALE GENOMIC DNA]</scope>
    <source>
        <strain evidence="6 7">16K309</strain>
    </source>
</reference>
<evidence type="ECO:0000259" key="5">
    <source>
        <dbReference type="PROSITE" id="PS51078"/>
    </source>
</evidence>
<evidence type="ECO:0000256" key="2">
    <source>
        <dbReference type="ARBA" id="ARBA00023125"/>
    </source>
</evidence>
<sequence length="261" mass="28162">MPEERDSGGAAQRPLLVLGKIAEILNAFTLSRPELTLREIQQITGLPQSTVQRLVTNLVAHGFLDRAEDRFRIGVRMAYWGAAAGKDLDVLGVVNPVLKDLRDITGETACFFRAEGTHRVCVAVAETRHALRREVSVGSIAPITVGSAGRVLLAWGPASAERALAEELPQLTESTVTDRDELARLIKKTAADGYAITVGERVDGASGLAAPVFDASAELLGAVMVHGPTLRMPYERCEAWVDVVIEHAERITRALGGRLPR</sequence>
<dbReference type="InterPro" id="IPR005471">
    <property type="entry name" value="Tscrpt_reg_IclR_N"/>
</dbReference>
<dbReference type="Pfam" id="PF09339">
    <property type="entry name" value="HTH_IclR"/>
    <property type="match status" value="1"/>
</dbReference>
<dbReference type="GO" id="GO:0045892">
    <property type="term" value="P:negative regulation of DNA-templated transcription"/>
    <property type="evidence" value="ECO:0007669"/>
    <property type="project" value="TreeGrafter"/>
</dbReference>
<dbReference type="SUPFAM" id="SSF55781">
    <property type="entry name" value="GAF domain-like"/>
    <property type="match status" value="1"/>
</dbReference>
<dbReference type="PANTHER" id="PTHR30136:SF39">
    <property type="entry name" value="TRANSCRIPTIONAL REGULATORY PROTEIN"/>
    <property type="match status" value="1"/>
</dbReference>
<proteinExistence type="predicted"/>
<dbReference type="EMBL" id="SMKS01000006">
    <property type="protein sequence ID" value="TDD08638.1"/>
    <property type="molecule type" value="Genomic_DNA"/>
</dbReference>
<dbReference type="PROSITE" id="PS51078">
    <property type="entry name" value="ICLR_ED"/>
    <property type="match status" value="1"/>
</dbReference>
<keyword evidence="7" id="KW-1185">Reference proteome</keyword>
<dbReference type="AlphaFoldDB" id="A0A4R4VRN7"/>
<dbReference type="SUPFAM" id="SSF46785">
    <property type="entry name" value="Winged helix' DNA-binding domain"/>
    <property type="match status" value="1"/>
</dbReference>
<comment type="caution">
    <text evidence="6">The sequence shown here is derived from an EMBL/GenBank/DDBJ whole genome shotgun (WGS) entry which is preliminary data.</text>
</comment>
<evidence type="ECO:0000259" key="4">
    <source>
        <dbReference type="PROSITE" id="PS51077"/>
    </source>
</evidence>
<protein>
    <submittedName>
        <fullName evidence="6">IclR family transcriptional regulator</fullName>
    </submittedName>
</protein>
<organism evidence="6 7">
    <name type="scientific">Saccharopolyspora terrae</name>
    <dbReference type="NCBI Taxonomy" id="2530384"/>
    <lineage>
        <taxon>Bacteria</taxon>
        <taxon>Bacillati</taxon>
        <taxon>Actinomycetota</taxon>
        <taxon>Actinomycetes</taxon>
        <taxon>Pseudonocardiales</taxon>
        <taxon>Pseudonocardiaceae</taxon>
        <taxon>Saccharopolyspora</taxon>
    </lineage>
</organism>
<keyword evidence="2" id="KW-0238">DNA-binding</keyword>
<keyword evidence="1" id="KW-0805">Transcription regulation</keyword>
<evidence type="ECO:0000313" key="7">
    <source>
        <dbReference type="Proteomes" id="UP000295674"/>
    </source>
</evidence>
<dbReference type="InterPro" id="IPR050707">
    <property type="entry name" value="HTH_MetabolicPath_Reg"/>
</dbReference>
<evidence type="ECO:0000256" key="3">
    <source>
        <dbReference type="ARBA" id="ARBA00023163"/>
    </source>
</evidence>
<dbReference type="InterPro" id="IPR036390">
    <property type="entry name" value="WH_DNA-bd_sf"/>
</dbReference>
<dbReference type="PANTHER" id="PTHR30136">
    <property type="entry name" value="HELIX-TURN-HELIX TRANSCRIPTIONAL REGULATOR, ICLR FAMILY"/>
    <property type="match status" value="1"/>
</dbReference>
<name>A0A4R4VRN7_9PSEU</name>
<dbReference type="GO" id="GO:0003700">
    <property type="term" value="F:DNA-binding transcription factor activity"/>
    <property type="evidence" value="ECO:0007669"/>
    <property type="project" value="TreeGrafter"/>
</dbReference>
<dbReference type="Gene3D" id="1.10.10.10">
    <property type="entry name" value="Winged helix-like DNA-binding domain superfamily/Winged helix DNA-binding domain"/>
    <property type="match status" value="1"/>
</dbReference>
<evidence type="ECO:0000313" key="6">
    <source>
        <dbReference type="EMBL" id="TDD08638.1"/>
    </source>
</evidence>
<dbReference type="PROSITE" id="PS51077">
    <property type="entry name" value="HTH_ICLR"/>
    <property type="match status" value="1"/>
</dbReference>
<feature type="domain" description="IclR-ED" evidence="5">
    <location>
        <begin position="76"/>
        <end position="257"/>
    </location>
</feature>
<gene>
    <name evidence="6" type="ORF">E1181_06720</name>
</gene>
<dbReference type="Gene3D" id="3.30.450.40">
    <property type="match status" value="1"/>
</dbReference>
<dbReference type="SMART" id="SM00346">
    <property type="entry name" value="HTH_ICLR"/>
    <property type="match status" value="1"/>
</dbReference>
<feature type="domain" description="HTH iclR-type" evidence="4">
    <location>
        <begin position="15"/>
        <end position="75"/>
    </location>
</feature>
<dbReference type="GO" id="GO:0003677">
    <property type="term" value="F:DNA binding"/>
    <property type="evidence" value="ECO:0007669"/>
    <property type="project" value="UniProtKB-KW"/>
</dbReference>
<dbReference type="RefSeq" id="WP_132673041.1">
    <property type="nucleotide sequence ID" value="NZ_SMKS01000006.1"/>
</dbReference>
<dbReference type="Proteomes" id="UP000295674">
    <property type="component" value="Unassembled WGS sequence"/>
</dbReference>